<dbReference type="Proteomes" id="UP000324222">
    <property type="component" value="Unassembled WGS sequence"/>
</dbReference>
<comment type="caution">
    <text evidence="1">The sequence shown here is derived from an EMBL/GenBank/DDBJ whole genome shotgun (WGS) entry which is preliminary data.</text>
</comment>
<name>A0A5B7D4Y6_PORTR</name>
<evidence type="ECO:0000313" key="2">
    <source>
        <dbReference type="Proteomes" id="UP000324222"/>
    </source>
</evidence>
<evidence type="ECO:0000313" key="1">
    <source>
        <dbReference type="EMBL" id="MPC16591.1"/>
    </source>
</evidence>
<organism evidence="1 2">
    <name type="scientific">Portunus trituberculatus</name>
    <name type="common">Swimming crab</name>
    <name type="synonym">Neptunus trituberculatus</name>
    <dbReference type="NCBI Taxonomy" id="210409"/>
    <lineage>
        <taxon>Eukaryota</taxon>
        <taxon>Metazoa</taxon>
        <taxon>Ecdysozoa</taxon>
        <taxon>Arthropoda</taxon>
        <taxon>Crustacea</taxon>
        <taxon>Multicrustacea</taxon>
        <taxon>Malacostraca</taxon>
        <taxon>Eumalacostraca</taxon>
        <taxon>Eucarida</taxon>
        <taxon>Decapoda</taxon>
        <taxon>Pleocyemata</taxon>
        <taxon>Brachyura</taxon>
        <taxon>Eubrachyura</taxon>
        <taxon>Portunoidea</taxon>
        <taxon>Portunidae</taxon>
        <taxon>Portuninae</taxon>
        <taxon>Portunus</taxon>
    </lineage>
</organism>
<reference evidence="1 2" key="1">
    <citation type="submission" date="2019-05" db="EMBL/GenBank/DDBJ databases">
        <title>Another draft genome of Portunus trituberculatus and its Hox gene families provides insights of decapod evolution.</title>
        <authorList>
            <person name="Jeong J.-H."/>
            <person name="Song I."/>
            <person name="Kim S."/>
            <person name="Choi T."/>
            <person name="Kim D."/>
            <person name="Ryu S."/>
            <person name="Kim W."/>
        </authorList>
    </citation>
    <scope>NUCLEOTIDE SEQUENCE [LARGE SCALE GENOMIC DNA]</scope>
    <source>
        <tissue evidence="1">Muscle</tissue>
    </source>
</reference>
<dbReference type="AlphaFoldDB" id="A0A5B7D4Y6"/>
<sequence length="92" mass="10215">MRPRGTTSRMLGVAHTWTVKQTRREHGYANIVSMQQRVQLCAQVALTCVRVRPTAASCLAGDLQEAKAKAGAREIGAVVVFWIRKKLCSRHP</sequence>
<dbReference type="EMBL" id="VSRR010000518">
    <property type="protein sequence ID" value="MPC16591.1"/>
    <property type="molecule type" value="Genomic_DNA"/>
</dbReference>
<keyword evidence="2" id="KW-1185">Reference proteome</keyword>
<proteinExistence type="predicted"/>
<accession>A0A5B7D4Y6</accession>
<gene>
    <name evidence="1" type="ORF">E2C01_009420</name>
</gene>
<protein>
    <submittedName>
        <fullName evidence="1">Uncharacterized protein</fullName>
    </submittedName>
</protein>